<comment type="similarity">
    <text evidence="1 5">Belongs to the Fmt family.</text>
</comment>
<dbReference type="eggNOG" id="COG0223">
    <property type="taxonomic scope" value="Bacteria"/>
</dbReference>
<dbReference type="EMBL" id="CAVN010000092">
    <property type="protein sequence ID" value="CDF57887.1"/>
    <property type="molecule type" value="Genomic_DNA"/>
</dbReference>
<name>R7RNW1_9CLOT</name>
<dbReference type="Pfam" id="PF02911">
    <property type="entry name" value="Formyl_trans_C"/>
    <property type="match status" value="1"/>
</dbReference>
<dbReference type="OrthoDB" id="9802815at2"/>
<dbReference type="InterPro" id="IPR002376">
    <property type="entry name" value="Formyl_transf_N"/>
</dbReference>
<dbReference type="CDD" id="cd08646">
    <property type="entry name" value="FMT_core_Met-tRNA-FMT_N"/>
    <property type="match status" value="1"/>
</dbReference>
<dbReference type="AlphaFoldDB" id="R7RNW1"/>
<keyword evidence="9" id="KW-1185">Reference proteome</keyword>
<dbReference type="GO" id="GO:0005829">
    <property type="term" value="C:cytosol"/>
    <property type="evidence" value="ECO:0007669"/>
    <property type="project" value="TreeGrafter"/>
</dbReference>
<dbReference type="SUPFAM" id="SSF50486">
    <property type="entry name" value="FMT C-terminal domain-like"/>
    <property type="match status" value="1"/>
</dbReference>
<comment type="catalytic activity">
    <reaction evidence="5">
        <text>L-methionyl-tRNA(fMet) + (6R)-10-formyltetrahydrofolate = N-formyl-L-methionyl-tRNA(fMet) + (6S)-5,6,7,8-tetrahydrofolate + H(+)</text>
        <dbReference type="Rhea" id="RHEA:24380"/>
        <dbReference type="Rhea" id="RHEA-COMP:9952"/>
        <dbReference type="Rhea" id="RHEA-COMP:9953"/>
        <dbReference type="ChEBI" id="CHEBI:15378"/>
        <dbReference type="ChEBI" id="CHEBI:57453"/>
        <dbReference type="ChEBI" id="CHEBI:78530"/>
        <dbReference type="ChEBI" id="CHEBI:78844"/>
        <dbReference type="ChEBI" id="CHEBI:195366"/>
        <dbReference type="EC" id="2.1.2.9"/>
    </reaction>
</comment>
<dbReference type="InterPro" id="IPR001555">
    <property type="entry name" value="GART_AS"/>
</dbReference>
<proteinExistence type="inferred from homology"/>
<feature type="domain" description="Formyl transferase N-terminal" evidence="6">
    <location>
        <begin position="1"/>
        <end position="180"/>
    </location>
</feature>
<dbReference type="CDD" id="cd08704">
    <property type="entry name" value="Met_tRNA_FMT_C"/>
    <property type="match status" value="1"/>
</dbReference>
<evidence type="ECO:0000256" key="5">
    <source>
        <dbReference type="HAMAP-Rule" id="MF_00182"/>
    </source>
</evidence>
<evidence type="ECO:0000259" key="7">
    <source>
        <dbReference type="Pfam" id="PF02911"/>
    </source>
</evidence>
<keyword evidence="4 5" id="KW-0648">Protein biosynthesis</keyword>
<keyword evidence="3 5" id="KW-0808">Transferase</keyword>
<dbReference type="NCBIfam" id="TIGR00460">
    <property type="entry name" value="fmt"/>
    <property type="match status" value="1"/>
</dbReference>
<dbReference type="GO" id="GO:0004479">
    <property type="term" value="F:methionyl-tRNA formyltransferase activity"/>
    <property type="evidence" value="ECO:0007669"/>
    <property type="project" value="UniProtKB-UniRule"/>
</dbReference>
<dbReference type="InterPro" id="IPR005794">
    <property type="entry name" value="Fmt"/>
</dbReference>
<dbReference type="Pfam" id="PF00551">
    <property type="entry name" value="Formyl_trans_N"/>
    <property type="match status" value="1"/>
</dbReference>
<dbReference type="PANTHER" id="PTHR11138:SF5">
    <property type="entry name" value="METHIONYL-TRNA FORMYLTRANSFERASE, MITOCHONDRIAL"/>
    <property type="match status" value="1"/>
</dbReference>
<gene>
    <name evidence="5" type="primary">fmt</name>
    <name evidence="8" type="ORF">TCEL_01801</name>
</gene>
<evidence type="ECO:0000256" key="4">
    <source>
        <dbReference type="ARBA" id="ARBA00022917"/>
    </source>
</evidence>
<evidence type="ECO:0000313" key="8">
    <source>
        <dbReference type="EMBL" id="CDF57887.1"/>
    </source>
</evidence>
<evidence type="ECO:0000256" key="1">
    <source>
        <dbReference type="ARBA" id="ARBA00010699"/>
    </source>
</evidence>
<organism evidence="8 9">
    <name type="scientific">Thermobrachium celere DSM 8682</name>
    <dbReference type="NCBI Taxonomy" id="941824"/>
    <lineage>
        <taxon>Bacteria</taxon>
        <taxon>Bacillati</taxon>
        <taxon>Bacillota</taxon>
        <taxon>Clostridia</taxon>
        <taxon>Eubacteriales</taxon>
        <taxon>Clostridiaceae</taxon>
        <taxon>Thermobrachium</taxon>
    </lineage>
</organism>
<dbReference type="InterPro" id="IPR005793">
    <property type="entry name" value="Formyl_trans_C"/>
</dbReference>
<dbReference type="FunFam" id="3.40.50.12230:FF:000001">
    <property type="entry name" value="Methionyl-tRNA formyltransferase"/>
    <property type="match status" value="1"/>
</dbReference>
<evidence type="ECO:0000256" key="3">
    <source>
        <dbReference type="ARBA" id="ARBA00022679"/>
    </source>
</evidence>
<dbReference type="InterPro" id="IPR011034">
    <property type="entry name" value="Formyl_transferase-like_C_sf"/>
</dbReference>
<dbReference type="Proteomes" id="UP000014923">
    <property type="component" value="Unassembled WGS sequence"/>
</dbReference>
<evidence type="ECO:0000259" key="6">
    <source>
        <dbReference type="Pfam" id="PF00551"/>
    </source>
</evidence>
<dbReference type="SUPFAM" id="SSF53328">
    <property type="entry name" value="Formyltransferase"/>
    <property type="match status" value="1"/>
</dbReference>
<evidence type="ECO:0000313" key="9">
    <source>
        <dbReference type="Proteomes" id="UP000014923"/>
    </source>
</evidence>
<comment type="caution">
    <text evidence="8">The sequence shown here is derived from an EMBL/GenBank/DDBJ whole genome shotgun (WGS) entry which is preliminary data.</text>
</comment>
<dbReference type="PANTHER" id="PTHR11138">
    <property type="entry name" value="METHIONYL-TRNA FORMYLTRANSFERASE"/>
    <property type="match status" value="1"/>
</dbReference>
<comment type="function">
    <text evidence="5">Attaches a formyl group to the free amino group of methionyl-tRNA(fMet). The formyl group appears to play a dual role in the initiator identity of N-formylmethionyl-tRNA by promoting its recognition by IF2 and preventing the misappropriation of this tRNA by the elongation apparatus.</text>
</comment>
<dbReference type="HAMAP" id="MF_00182">
    <property type="entry name" value="Formyl_trans"/>
    <property type="match status" value="1"/>
</dbReference>
<accession>R7RNW1</accession>
<feature type="domain" description="Formyl transferase C-terminal" evidence="7">
    <location>
        <begin position="204"/>
        <end position="300"/>
    </location>
</feature>
<dbReference type="EC" id="2.1.2.9" evidence="2 5"/>
<dbReference type="InterPro" id="IPR041711">
    <property type="entry name" value="Met-tRNA-FMT_N"/>
</dbReference>
<dbReference type="InterPro" id="IPR044135">
    <property type="entry name" value="Met-tRNA-FMT_C"/>
</dbReference>
<dbReference type="RefSeq" id="WP_018661457.1">
    <property type="nucleotide sequence ID" value="NZ_HF952018.1"/>
</dbReference>
<evidence type="ECO:0000256" key="2">
    <source>
        <dbReference type="ARBA" id="ARBA00012261"/>
    </source>
</evidence>
<dbReference type="InterPro" id="IPR036477">
    <property type="entry name" value="Formyl_transf_N_sf"/>
</dbReference>
<dbReference type="HOGENOM" id="CLU_033347_1_1_9"/>
<feature type="binding site" evidence="5">
    <location>
        <begin position="109"/>
        <end position="112"/>
    </location>
    <ligand>
        <name>(6S)-5,6,7,8-tetrahydrofolate</name>
        <dbReference type="ChEBI" id="CHEBI:57453"/>
    </ligand>
</feature>
<protein>
    <recommendedName>
        <fullName evidence="2 5">Methionyl-tRNA formyltransferase</fullName>
        <ecNumber evidence="2 5">2.1.2.9</ecNumber>
    </recommendedName>
</protein>
<reference evidence="8" key="1">
    <citation type="submission" date="2013-03" db="EMBL/GenBank/DDBJ databases">
        <title>Draft genome sequence of the hydrogen-ethanol-producing anaerobic alkalithermophilic Caloramator celere.</title>
        <authorList>
            <person name="Ciranna A."/>
            <person name="Larjo A."/>
            <person name="Kivisto A."/>
            <person name="Santala V."/>
            <person name="Roos C."/>
            <person name="Karp M."/>
        </authorList>
    </citation>
    <scope>NUCLEOTIDE SEQUENCE [LARGE SCALE GENOMIC DNA]</scope>
    <source>
        <strain evidence="8">DSM 8682</strain>
    </source>
</reference>
<dbReference type="Gene3D" id="3.40.50.12230">
    <property type="match status" value="1"/>
</dbReference>
<sequence>MKVVFMGTPDFAVPTLKKLIEKHDVIAVFTQPDKPKGRGQKVQYSPVKEVALEYGIPVLQPNRIKKEVEYIEKLKELNPDVCVVVAYGQILPKEVLDIPKYGCINVHASLLPELRGAAPINWAIINGNKITGITTMQMDVGLDTGDMLLKKEVEILDTDTAGSLHDKLMVVGAELLIETLDKLEKGELTPQKQDDSLATYAPMMDKELGHIDWNKSAREVFNLIRGVTPWPSAYFYYDDKMIKVWRCELVEGFTNEVAGKIVEVNRDGVKVSCKEGIIILKEIQEQGGKRMDIATYLNGHTFEVGKVLK</sequence>
<dbReference type="PROSITE" id="PS00373">
    <property type="entry name" value="GART"/>
    <property type="match status" value="1"/>
</dbReference>